<dbReference type="Gene3D" id="1.20.1560.10">
    <property type="entry name" value="ABC transporter type 1, transmembrane domain"/>
    <property type="match status" value="1"/>
</dbReference>
<keyword evidence="3 6" id="KW-1133">Transmembrane helix</keyword>
<dbReference type="InterPro" id="IPR036640">
    <property type="entry name" value="ABC1_TM_sf"/>
</dbReference>
<evidence type="ECO:0000256" key="4">
    <source>
        <dbReference type="ARBA" id="ARBA00023136"/>
    </source>
</evidence>
<evidence type="ECO:0000256" key="3">
    <source>
        <dbReference type="ARBA" id="ARBA00022989"/>
    </source>
</evidence>
<feature type="domain" description="ABC transporter" evidence="7">
    <location>
        <begin position="301"/>
        <end position="551"/>
    </location>
</feature>
<feature type="domain" description="ABC transmembrane type-1" evidence="8">
    <location>
        <begin position="48"/>
        <end position="332"/>
    </location>
</feature>
<dbReference type="EMBL" id="CP006842">
    <property type="protein sequence ID" value="AHW65210.1"/>
    <property type="molecule type" value="Genomic_DNA"/>
</dbReference>
<dbReference type="PROSITE" id="PS50929">
    <property type="entry name" value="ABC_TM1F"/>
    <property type="match status" value="1"/>
</dbReference>
<evidence type="ECO:0000259" key="8">
    <source>
        <dbReference type="PROSITE" id="PS50929"/>
    </source>
</evidence>
<proteinExistence type="predicted"/>
<evidence type="ECO:0000259" key="7">
    <source>
        <dbReference type="PROSITE" id="PS50893"/>
    </source>
</evidence>
<comment type="subcellular location">
    <subcellularLocation>
        <location evidence="1">Cell membrane</location>
        <topology evidence="1">Multi-pass membrane protein</topology>
    </subcellularLocation>
</comment>
<evidence type="ECO:0000256" key="2">
    <source>
        <dbReference type="ARBA" id="ARBA00022692"/>
    </source>
</evidence>
<dbReference type="InterPro" id="IPR027417">
    <property type="entry name" value="P-loop_NTPase"/>
</dbReference>
<dbReference type="InterPro" id="IPR011527">
    <property type="entry name" value="ABC1_TM_dom"/>
</dbReference>
<feature type="transmembrane region" description="Helical" evidence="6">
    <location>
        <begin position="303"/>
        <end position="323"/>
    </location>
</feature>
<gene>
    <name evidence="9" type="ORF">CGLY_13850</name>
</gene>
<dbReference type="InterPro" id="IPR003439">
    <property type="entry name" value="ABC_transporter-like_ATP-bd"/>
</dbReference>
<dbReference type="KEGG" id="cgy:CGLY_13850"/>
<accession>X5ECV0</accession>
<sequence length="553" mass="57734">MAGDAETDSTGHDTIRSGVLRSSPSKLPDPADRRWLLKLAVAQRPVQLIASLGMLVGFICNATTSIVVGRAIDDAVATGRWNRLALWVTLLAGLFLLNAVAVWLARRYTEITLQQLSHDLRTTVTDRIQDPRGISSANGRERTAGGLLSIASTDANKAAEIVVMTVFPIAELGSILYVAVVVLSIHWQLGLAVLIGAPLVVALSVRAARPLRGRAQARQQALAQAAAVAADAVQGLRIVKGLGVVRTMRRRYHGYSSRALDATVRANAAEARLTMVTESVGAIYVVAIGVTAGWIALHDGLSVGQLITVVGLSQYVVVPMTMLGRNFATRVAISSASGRRVREVLTAPYATPDEASDATTDAVLAALPAGVTVVRGAGGERHPSAVTSVATSALLRLPRHRVTVAPHGADLFDGPLRDNVHPDPAVAVRALEVADCSDIPGGPERSVGEGGRRLSGGQRQRVALARAIAADPELLVLTDPTTAVDSVTEQHIAERVAALYAGGGRPGHRVLVISDAPAWHVAAAHELTHAEFAAVVGCADLTPASAATGTGAR</sequence>
<dbReference type="PROSITE" id="PS50893">
    <property type="entry name" value="ABC_TRANSPORTER_2"/>
    <property type="match status" value="1"/>
</dbReference>
<feature type="transmembrane region" description="Helical" evidence="6">
    <location>
        <begin position="280"/>
        <end position="297"/>
    </location>
</feature>
<keyword evidence="10" id="KW-1185">Reference proteome</keyword>
<dbReference type="PANTHER" id="PTHR43394">
    <property type="entry name" value="ATP-DEPENDENT PERMEASE MDL1, MITOCHONDRIAL"/>
    <property type="match status" value="1"/>
</dbReference>
<dbReference type="OrthoDB" id="4966664at2"/>
<dbReference type="GO" id="GO:0015421">
    <property type="term" value="F:ABC-type oligopeptide transporter activity"/>
    <property type="evidence" value="ECO:0007669"/>
    <property type="project" value="TreeGrafter"/>
</dbReference>
<dbReference type="HOGENOM" id="CLU_000604_84_3_11"/>
<evidence type="ECO:0000313" key="10">
    <source>
        <dbReference type="Proteomes" id="UP000023703"/>
    </source>
</evidence>
<reference evidence="9 10" key="1">
    <citation type="journal article" date="2015" name="Int. J. Syst. Evol. Microbiol.">
        <title>Revisiting Corynebacterium glyciniphilum (ex Kubota et al., 1972) sp. nov., nom. rev., isolated from putrefied banana.</title>
        <authorList>
            <person name="Al-Dilaimi A."/>
            <person name="Bednarz H."/>
            <person name="Lomker A."/>
            <person name="Niehaus K."/>
            <person name="Kalinowski J."/>
            <person name="Ruckert C."/>
        </authorList>
    </citation>
    <scope>NUCLEOTIDE SEQUENCE [LARGE SCALE GENOMIC DNA]</scope>
    <source>
        <strain evidence="9">AJ 3170</strain>
    </source>
</reference>
<name>X5ECV0_9CORY</name>
<dbReference type="GO" id="GO:0005886">
    <property type="term" value="C:plasma membrane"/>
    <property type="evidence" value="ECO:0007669"/>
    <property type="project" value="UniProtKB-SubCell"/>
</dbReference>
<keyword evidence="4 6" id="KW-0472">Membrane</keyword>
<evidence type="ECO:0000256" key="5">
    <source>
        <dbReference type="SAM" id="MobiDB-lite"/>
    </source>
</evidence>
<dbReference type="Proteomes" id="UP000023703">
    <property type="component" value="Chromosome"/>
</dbReference>
<dbReference type="GO" id="GO:0016887">
    <property type="term" value="F:ATP hydrolysis activity"/>
    <property type="evidence" value="ECO:0007669"/>
    <property type="project" value="InterPro"/>
</dbReference>
<keyword evidence="2 6" id="KW-0812">Transmembrane</keyword>
<dbReference type="Pfam" id="PF00005">
    <property type="entry name" value="ABC_tran"/>
    <property type="match status" value="1"/>
</dbReference>
<dbReference type="CDD" id="cd07346">
    <property type="entry name" value="ABC_6TM_exporters"/>
    <property type="match status" value="1"/>
</dbReference>
<feature type="transmembrane region" description="Helical" evidence="6">
    <location>
        <begin position="84"/>
        <end position="105"/>
    </location>
</feature>
<dbReference type="STRING" id="1404245.CGLY_13850"/>
<organism evidence="9 10">
    <name type="scientific">Corynebacterium glyciniphilum AJ 3170</name>
    <dbReference type="NCBI Taxonomy" id="1404245"/>
    <lineage>
        <taxon>Bacteria</taxon>
        <taxon>Bacillati</taxon>
        <taxon>Actinomycetota</taxon>
        <taxon>Actinomycetes</taxon>
        <taxon>Mycobacteriales</taxon>
        <taxon>Corynebacteriaceae</taxon>
        <taxon>Corynebacterium</taxon>
    </lineage>
</organism>
<dbReference type="PANTHER" id="PTHR43394:SF1">
    <property type="entry name" value="ATP-BINDING CASSETTE SUB-FAMILY B MEMBER 10, MITOCHONDRIAL"/>
    <property type="match status" value="1"/>
</dbReference>
<evidence type="ECO:0000313" key="9">
    <source>
        <dbReference type="EMBL" id="AHW65210.1"/>
    </source>
</evidence>
<dbReference type="AlphaFoldDB" id="X5ECV0"/>
<dbReference type="PROSITE" id="PS00211">
    <property type="entry name" value="ABC_TRANSPORTER_1"/>
    <property type="match status" value="1"/>
</dbReference>
<evidence type="ECO:0000256" key="6">
    <source>
        <dbReference type="SAM" id="Phobius"/>
    </source>
</evidence>
<feature type="transmembrane region" description="Helical" evidence="6">
    <location>
        <begin position="48"/>
        <end position="72"/>
    </location>
</feature>
<dbReference type="InterPro" id="IPR039421">
    <property type="entry name" value="Type_1_exporter"/>
</dbReference>
<feature type="transmembrane region" description="Helical" evidence="6">
    <location>
        <begin position="161"/>
        <end position="183"/>
    </location>
</feature>
<protein>
    <submittedName>
        <fullName evidence="9">ABC-type transporter, permease subunit</fullName>
    </submittedName>
</protein>
<feature type="transmembrane region" description="Helical" evidence="6">
    <location>
        <begin position="189"/>
        <end position="208"/>
    </location>
</feature>
<dbReference type="RefSeq" id="WP_081803943.1">
    <property type="nucleotide sequence ID" value="NZ_CP006842.1"/>
</dbReference>
<dbReference type="Pfam" id="PF00664">
    <property type="entry name" value="ABC_membrane"/>
    <property type="match status" value="1"/>
</dbReference>
<dbReference type="SUPFAM" id="SSF90123">
    <property type="entry name" value="ABC transporter transmembrane region"/>
    <property type="match status" value="1"/>
</dbReference>
<dbReference type="Gene3D" id="3.40.50.300">
    <property type="entry name" value="P-loop containing nucleotide triphosphate hydrolases"/>
    <property type="match status" value="1"/>
</dbReference>
<feature type="region of interest" description="Disordered" evidence="5">
    <location>
        <begin position="1"/>
        <end position="26"/>
    </location>
</feature>
<dbReference type="InterPro" id="IPR017871">
    <property type="entry name" value="ABC_transporter-like_CS"/>
</dbReference>
<evidence type="ECO:0000256" key="1">
    <source>
        <dbReference type="ARBA" id="ARBA00004651"/>
    </source>
</evidence>
<dbReference type="SUPFAM" id="SSF52540">
    <property type="entry name" value="P-loop containing nucleoside triphosphate hydrolases"/>
    <property type="match status" value="1"/>
</dbReference>
<dbReference type="GO" id="GO:0005524">
    <property type="term" value="F:ATP binding"/>
    <property type="evidence" value="ECO:0007669"/>
    <property type="project" value="InterPro"/>
</dbReference>
<dbReference type="eggNOG" id="COG1132">
    <property type="taxonomic scope" value="Bacteria"/>
</dbReference>